<reference evidence="7" key="1">
    <citation type="journal article" date="2018" name="Front. Microbiol.">
        <title>Genome-Based Analysis Reveals the Taxonomy and Diversity of the Family Idiomarinaceae.</title>
        <authorList>
            <person name="Liu Y."/>
            <person name="Lai Q."/>
            <person name="Shao Z."/>
        </authorList>
    </citation>
    <scope>NUCLEOTIDE SEQUENCE [LARGE SCALE GENOMIC DNA]</scope>
    <source>
        <strain evidence="7">c121</strain>
    </source>
</reference>
<accession>A0A432Z3P3</accession>
<protein>
    <submittedName>
        <fullName evidence="6">Lignostilbene-alpha,beta-dioxygenase</fullName>
    </submittedName>
</protein>
<sequence length="490" mass="55020">MSSTIVDNQAPFGEKHGPFVMGAYAPVAEELVLTDLPVEGSIPTDLNGVYLRNGPNPMFAPKGSYHIFDGDGMIHAGLFHNGRFTYRNKYVQTADLEKKKAAGEDLFWSVTTSVKDSSDKPMADAANTDIIGFAGNAVATWYLAGIPHIIDPISLDTIKAAPEYVSGLGKGMSAHCKVDEVTGELLYFDYYTQKPHMSYGVVSPEGQLIHHVPVELPGDRLMHDMAITEHYSILHDVPLYHDTAALKAGRHKIIFNSQLPMRFGVIPRMGSSDSVQWFNFSPCFIYHVVNAWEEGDEIVMVACRYMPAKHDDGSIDEQRTAKMIATLAMDARLWRYRMNVKTGETHEECLNDEHNVEFPGYNSAMTGRKTQWAYLVDHHPNTLRWTGIRKMNTDTGESCGAWSDDHDHCWYSEPWFAPADNAQSEDHGYVVTFCWNDKTCIQQLQIFDAQNVGQGPIARITLPQRIPAGFHACWMKPNQIATWHQLDNSF</sequence>
<keyword evidence="6" id="KW-0223">Dioxygenase</keyword>
<feature type="binding site" evidence="5">
    <location>
        <position position="175"/>
    </location>
    <ligand>
        <name>Fe cation</name>
        <dbReference type="ChEBI" id="CHEBI:24875"/>
        <note>catalytic</note>
    </ligand>
</feature>
<dbReference type="EMBL" id="PIQE01000002">
    <property type="protein sequence ID" value="RUO72504.1"/>
    <property type="molecule type" value="Genomic_DNA"/>
</dbReference>
<dbReference type="Proteomes" id="UP000287022">
    <property type="component" value="Unassembled WGS sequence"/>
</dbReference>
<keyword evidence="4 5" id="KW-0408">Iron</keyword>
<evidence type="ECO:0000313" key="7">
    <source>
        <dbReference type="Proteomes" id="UP000287022"/>
    </source>
</evidence>
<feature type="binding site" evidence="5">
    <location>
        <position position="287"/>
    </location>
    <ligand>
        <name>Fe cation</name>
        <dbReference type="ChEBI" id="CHEBI:24875"/>
        <note>catalytic</note>
    </ligand>
</feature>
<keyword evidence="3" id="KW-0560">Oxidoreductase</keyword>
<dbReference type="AlphaFoldDB" id="A0A432Z3P3"/>
<evidence type="ECO:0000256" key="5">
    <source>
        <dbReference type="PIRSR" id="PIRSR604294-1"/>
    </source>
</evidence>
<evidence type="ECO:0000313" key="6">
    <source>
        <dbReference type="EMBL" id="RUO72504.1"/>
    </source>
</evidence>
<evidence type="ECO:0000256" key="4">
    <source>
        <dbReference type="ARBA" id="ARBA00023004"/>
    </source>
</evidence>
<dbReference type="RefSeq" id="WP_026860306.1">
    <property type="nucleotide sequence ID" value="NZ_PIQE01000002.1"/>
</dbReference>
<dbReference type="GO" id="GO:0016121">
    <property type="term" value="P:carotene catabolic process"/>
    <property type="evidence" value="ECO:0007669"/>
    <property type="project" value="TreeGrafter"/>
</dbReference>
<organism evidence="6 7">
    <name type="scientific">Pseudidiomarina sediminum</name>
    <dbReference type="NCBI Taxonomy" id="431675"/>
    <lineage>
        <taxon>Bacteria</taxon>
        <taxon>Pseudomonadati</taxon>
        <taxon>Pseudomonadota</taxon>
        <taxon>Gammaproteobacteria</taxon>
        <taxon>Alteromonadales</taxon>
        <taxon>Idiomarinaceae</taxon>
        <taxon>Pseudidiomarina</taxon>
    </lineage>
</organism>
<comment type="caution">
    <text evidence="6">The sequence shown here is derived from an EMBL/GenBank/DDBJ whole genome shotgun (WGS) entry which is preliminary data.</text>
</comment>
<dbReference type="PANTHER" id="PTHR10543">
    <property type="entry name" value="BETA-CAROTENE DIOXYGENASE"/>
    <property type="match status" value="1"/>
</dbReference>
<feature type="binding site" evidence="5">
    <location>
        <position position="223"/>
    </location>
    <ligand>
        <name>Fe cation</name>
        <dbReference type="ChEBI" id="CHEBI:24875"/>
        <note>catalytic</note>
    </ligand>
</feature>
<comment type="cofactor">
    <cofactor evidence="5">
        <name>Fe(2+)</name>
        <dbReference type="ChEBI" id="CHEBI:29033"/>
    </cofactor>
    <text evidence="5">Binds 1 Fe(2+) ion per subunit.</text>
</comment>
<dbReference type="STRING" id="1122124.GCA_000423165_01527"/>
<dbReference type="InterPro" id="IPR004294">
    <property type="entry name" value="Carotenoid_Oase"/>
</dbReference>
<dbReference type="GO" id="GO:0046872">
    <property type="term" value="F:metal ion binding"/>
    <property type="evidence" value="ECO:0007669"/>
    <property type="project" value="UniProtKB-KW"/>
</dbReference>
<dbReference type="GO" id="GO:0010436">
    <property type="term" value="F:carotenoid dioxygenase activity"/>
    <property type="evidence" value="ECO:0007669"/>
    <property type="project" value="TreeGrafter"/>
</dbReference>
<comment type="similarity">
    <text evidence="1">Belongs to the carotenoid oxygenase family.</text>
</comment>
<name>A0A432Z3P3_9GAMM</name>
<gene>
    <name evidence="6" type="ORF">CWI80_08105</name>
</gene>
<evidence type="ECO:0000256" key="1">
    <source>
        <dbReference type="ARBA" id="ARBA00006787"/>
    </source>
</evidence>
<dbReference type="Pfam" id="PF03055">
    <property type="entry name" value="RPE65"/>
    <property type="match status" value="1"/>
</dbReference>
<feature type="binding site" evidence="5">
    <location>
        <position position="471"/>
    </location>
    <ligand>
        <name>Fe cation</name>
        <dbReference type="ChEBI" id="CHEBI:24875"/>
        <note>catalytic</note>
    </ligand>
</feature>
<evidence type="ECO:0000256" key="2">
    <source>
        <dbReference type="ARBA" id="ARBA00022723"/>
    </source>
</evidence>
<evidence type="ECO:0000256" key="3">
    <source>
        <dbReference type="ARBA" id="ARBA00023002"/>
    </source>
</evidence>
<proteinExistence type="inferred from homology"/>
<dbReference type="PANTHER" id="PTHR10543:SF89">
    <property type="entry name" value="CAROTENOID 9,10(9',10')-CLEAVAGE DIOXYGENASE 1"/>
    <property type="match status" value="1"/>
</dbReference>
<keyword evidence="2 5" id="KW-0479">Metal-binding</keyword>
<keyword evidence="7" id="KW-1185">Reference proteome</keyword>